<organism evidence="2">
    <name type="scientific">Tanacetum cinerariifolium</name>
    <name type="common">Dalmatian daisy</name>
    <name type="synonym">Chrysanthemum cinerariifolium</name>
    <dbReference type="NCBI Taxonomy" id="118510"/>
    <lineage>
        <taxon>Eukaryota</taxon>
        <taxon>Viridiplantae</taxon>
        <taxon>Streptophyta</taxon>
        <taxon>Embryophyta</taxon>
        <taxon>Tracheophyta</taxon>
        <taxon>Spermatophyta</taxon>
        <taxon>Magnoliopsida</taxon>
        <taxon>eudicotyledons</taxon>
        <taxon>Gunneridae</taxon>
        <taxon>Pentapetalae</taxon>
        <taxon>asterids</taxon>
        <taxon>campanulids</taxon>
        <taxon>Asterales</taxon>
        <taxon>Asteraceae</taxon>
        <taxon>Asteroideae</taxon>
        <taxon>Anthemideae</taxon>
        <taxon>Anthemidinae</taxon>
        <taxon>Tanacetum</taxon>
    </lineage>
</organism>
<gene>
    <name evidence="2" type="ORF">Tci_040300</name>
</gene>
<accession>A0A6L2M6S1</accession>
<comment type="caution">
    <text evidence="2">The sequence shown here is derived from an EMBL/GenBank/DDBJ whole genome shotgun (WGS) entry which is preliminary data.</text>
</comment>
<protein>
    <recommendedName>
        <fullName evidence="3">Reverse transcriptase domain-containing protein</fullName>
    </recommendedName>
</protein>
<dbReference type="AlphaFoldDB" id="A0A6L2M6S1"/>
<evidence type="ECO:0000313" key="2">
    <source>
        <dbReference type="EMBL" id="GEU68322.1"/>
    </source>
</evidence>
<feature type="region of interest" description="Disordered" evidence="1">
    <location>
        <begin position="315"/>
        <end position="334"/>
    </location>
</feature>
<name>A0A6L2M6S1_TANCI</name>
<evidence type="ECO:0000256" key="1">
    <source>
        <dbReference type="SAM" id="MobiDB-lite"/>
    </source>
</evidence>
<feature type="non-terminal residue" evidence="2">
    <location>
        <position position="1"/>
    </location>
</feature>
<feature type="region of interest" description="Disordered" evidence="1">
    <location>
        <begin position="171"/>
        <end position="195"/>
    </location>
</feature>
<reference evidence="2" key="1">
    <citation type="journal article" date="2019" name="Sci. Rep.">
        <title>Draft genome of Tanacetum cinerariifolium, the natural source of mosquito coil.</title>
        <authorList>
            <person name="Yamashiro T."/>
            <person name="Shiraishi A."/>
            <person name="Satake H."/>
            <person name="Nakayama K."/>
        </authorList>
    </citation>
    <scope>NUCLEOTIDE SEQUENCE</scope>
</reference>
<feature type="compositionally biased region" description="Pro residues" evidence="1">
    <location>
        <begin position="181"/>
        <end position="191"/>
    </location>
</feature>
<sequence>HFEGNLFEPFFDEEIFSMKIDLHHFNVESDLIESLLNHDSSIISSSSKIDSLLDEFAGELTLLKLIPPGIDETDCDPEEEIRLIKKLLYNNSSPRPLEEFISKNSDVAIESFSPSPIPVEDSDSFMEEIDLSFTLNDSMPPGIEDDDYESERDILILEELLSNDSLSLSENKSFHFDTPSSPRPPTKPPNTPGTSYSAVSYFGGVTTVIMQPNVQEKDKGKAILIEEPKPLKRQAQIKLDKEVARQMEVELNVDINWNAMIEQVKKSERLIDAVMKYQALKRKPLTEGQARRNMIVYLKNMVNERVKVPGKEVSQEKEVEVESSKREGKSLEQEIAKKKKIKEETEELKKHLQIVPDDDDMYTDVVTDINK</sequence>
<dbReference type="EMBL" id="BKCJ010005727">
    <property type="protein sequence ID" value="GEU68322.1"/>
    <property type="molecule type" value="Genomic_DNA"/>
</dbReference>
<evidence type="ECO:0008006" key="3">
    <source>
        <dbReference type="Google" id="ProtNLM"/>
    </source>
</evidence>
<proteinExistence type="predicted"/>